<evidence type="ECO:0000313" key="9">
    <source>
        <dbReference type="EMBL" id="TDG80978.1"/>
    </source>
</evidence>
<dbReference type="RefSeq" id="WP_225424224.1">
    <property type="nucleotide sequence ID" value="NZ_AZDM01000044.1"/>
</dbReference>
<proteinExistence type="predicted"/>
<organism evidence="9 10">
    <name type="scientific">Lentilactobacillus buchneri DSM 20057</name>
    <dbReference type="NCBI Taxonomy" id="1423728"/>
    <lineage>
        <taxon>Bacteria</taxon>
        <taxon>Bacillati</taxon>
        <taxon>Bacillota</taxon>
        <taxon>Bacilli</taxon>
        <taxon>Lactobacillales</taxon>
        <taxon>Lactobacillaceae</taxon>
        <taxon>Lentilactobacillus</taxon>
    </lineage>
</organism>
<keyword evidence="4 6" id="KW-1133">Transmembrane helix</keyword>
<sequence length="583" mass="64013">MPSAYQTATTKAATAKVAAGVKQLTRAKQQLQKAPQATYLYNDRTANVGYQDYFDESKSIAAIAVIFPGFFLFIAVLITFTTISRMIEKNRREIGLMRALGYTKGFISMKYVIYSILAGILGSIAGGVLGTLTLPKFIFSMLSNNNLTHYVGVIPWAFIVEALVAGLIATLGSAAVVLIINLREKPTELMRERAPKAGKRILLERIKPLWNRMNFNQKVSYRNLFRYKTRMIMTIVGIAGCTGLMLAGFGIRDSVNDLIPDQFNQVQHYQGIVTLSDADKRVHDPNIKAQTAAMVQSITVSPTKGTKRNATVTMVAPKTPTKLNDYVSLTSTQTGQSEKLTNQGVIITEKLATDMHAKKGSLLSAKLGNKLLKVKVAGVTKNYAGHYLYMTPKYFNQVSTTTYSPTSHLLKLKSESASQRQKTSRNLLKQSGVMNVTYPRYASSSLGTVGLSSVVLIFIALSAALGLVVLYNLTNVNISERMRELSTIKVLGFYDNEVTAYVARENVVLTLAGIVFGWGIGLILHHFIMIKAQTGAILFPLTVHYPGYIWSAVLTACFSLAVGVITHYKLKHIDMLDSLAASE</sequence>
<feature type="domain" description="ABC3 transporter permease C-terminal" evidence="7">
    <location>
        <begin position="457"/>
        <end position="573"/>
    </location>
</feature>
<evidence type="ECO:0000259" key="8">
    <source>
        <dbReference type="Pfam" id="PF12704"/>
    </source>
</evidence>
<dbReference type="Pfam" id="PF02687">
    <property type="entry name" value="FtsX"/>
    <property type="match status" value="2"/>
</dbReference>
<keyword evidence="2" id="KW-1003">Cell membrane</keyword>
<dbReference type="InterPro" id="IPR025857">
    <property type="entry name" value="MacB_PCD"/>
</dbReference>
<dbReference type="EMBL" id="PUFP01000010">
    <property type="protein sequence ID" value="TDG80978.1"/>
    <property type="molecule type" value="Genomic_DNA"/>
</dbReference>
<comment type="caution">
    <text evidence="9">The sequence shown here is derived from an EMBL/GenBank/DDBJ whole genome shotgun (WGS) entry which is preliminary data.</text>
</comment>
<keyword evidence="3 6" id="KW-0812">Transmembrane</keyword>
<feature type="transmembrane region" description="Helical" evidence="6">
    <location>
        <begin position="60"/>
        <end position="83"/>
    </location>
</feature>
<dbReference type="InterPro" id="IPR038766">
    <property type="entry name" value="Membrane_comp_ABC_pdt"/>
</dbReference>
<dbReference type="GO" id="GO:0005886">
    <property type="term" value="C:plasma membrane"/>
    <property type="evidence" value="ECO:0007669"/>
    <property type="project" value="UniProtKB-SubCell"/>
</dbReference>
<name>A0A4R5NU47_LENBU</name>
<dbReference type="PANTHER" id="PTHR30287:SF1">
    <property type="entry name" value="INNER MEMBRANE PROTEIN"/>
    <property type="match status" value="1"/>
</dbReference>
<accession>A0A4R5NU47</accession>
<feature type="transmembrane region" description="Helical" evidence="6">
    <location>
        <begin position="154"/>
        <end position="182"/>
    </location>
</feature>
<feature type="transmembrane region" description="Helical" evidence="6">
    <location>
        <begin position="449"/>
        <end position="473"/>
    </location>
</feature>
<evidence type="ECO:0000256" key="3">
    <source>
        <dbReference type="ARBA" id="ARBA00022692"/>
    </source>
</evidence>
<dbReference type="PANTHER" id="PTHR30287">
    <property type="entry name" value="MEMBRANE COMPONENT OF PREDICTED ABC SUPERFAMILY METABOLITE UPTAKE TRANSPORTER"/>
    <property type="match status" value="1"/>
</dbReference>
<feature type="domain" description="ABC3 transporter permease C-terminal" evidence="7">
    <location>
        <begin position="66"/>
        <end position="178"/>
    </location>
</feature>
<comment type="subcellular location">
    <subcellularLocation>
        <location evidence="1">Cell membrane</location>
        <topology evidence="1">Multi-pass membrane protein</topology>
    </subcellularLocation>
</comment>
<dbReference type="GeneID" id="72460791"/>
<feature type="transmembrane region" description="Helical" evidence="6">
    <location>
        <begin position="548"/>
        <end position="568"/>
    </location>
</feature>
<evidence type="ECO:0000256" key="1">
    <source>
        <dbReference type="ARBA" id="ARBA00004651"/>
    </source>
</evidence>
<dbReference type="InterPro" id="IPR003838">
    <property type="entry name" value="ABC3_permease_C"/>
</dbReference>
<evidence type="ECO:0008006" key="11">
    <source>
        <dbReference type="Google" id="ProtNLM"/>
    </source>
</evidence>
<evidence type="ECO:0000256" key="2">
    <source>
        <dbReference type="ARBA" id="ARBA00022475"/>
    </source>
</evidence>
<dbReference type="Proteomes" id="UP000295181">
    <property type="component" value="Unassembled WGS sequence"/>
</dbReference>
<keyword evidence="5 6" id="KW-0472">Membrane</keyword>
<gene>
    <name evidence="9" type="ORF">C5L32_001303</name>
</gene>
<feature type="transmembrane region" description="Helical" evidence="6">
    <location>
        <begin position="111"/>
        <end position="134"/>
    </location>
</feature>
<evidence type="ECO:0000259" key="7">
    <source>
        <dbReference type="Pfam" id="PF02687"/>
    </source>
</evidence>
<reference evidence="9 10" key="1">
    <citation type="journal article" date="2019" name="Appl. Microbiol. Biotechnol.">
        <title>Uncovering carbohydrate metabolism through a genotype-phenotype association study of 56 lactic acid bacteria genomes.</title>
        <authorList>
            <person name="Buron-Moles G."/>
            <person name="Chailyan A."/>
            <person name="Dolejs I."/>
            <person name="Forster J."/>
            <person name="Miks M.H."/>
        </authorList>
    </citation>
    <scope>NUCLEOTIDE SEQUENCE [LARGE SCALE GENOMIC DNA]</scope>
    <source>
        <strain evidence="9 10">ATCC 4005</strain>
    </source>
</reference>
<protein>
    <recommendedName>
        <fullName evidence="11">ABC3 transporter permease protein domain-containing protein</fullName>
    </recommendedName>
</protein>
<feature type="domain" description="MacB-like periplasmic core" evidence="8">
    <location>
        <begin position="234"/>
        <end position="400"/>
    </location>
</feature>
<evidence type="ECO:0000256" key="5">
    <source>
        <dbReference type="ARBA" id="ARBA00023136"/>
    </source>
</evidence>
<evidence type="ECO:0000313" key="10">
    <source>
        <dbReference type="Proteomes" id="UP000295181"/>
    </source>
</evidence>
<evidence type="ECO:0000256" key="6">
    <source>
        <dbReference type="SAM" id="Phobius"/>
    </source>
</evidence>
<feature type="transmembrane region" description="Helical" evidence="6">
    <location>
        <begin position="507"/>
        <end position="528"/>
    </location>
</feature>
<dbReference type="AlphaFoldDB" id="A0A4R5NU47"/>
<evidence type="ECO:0000256" key="4">
    <source>
        <dbReference type="ARBA" id="ARBA00022989"/>
    </source>
</evidence>
<dbReference type="Pfam" id="PF12704">
    <property type="entry name" value="MacB_PCD"/>
    <property type="match status" value="1"/>
</dbReference>
<feature type="transmembrane region" description="Helical" evidence="6">
    <location>
        <begin position="231"/>
        <end position="251"/>
    </location>
</feature>